<dbReference type="SUPFAM" id="SSF52833">
    <property type="entry name" value="Thioredoxin-like"/>
    <property type="match status" value="1"/>
</dbReference>
<dbReference type="Pfam" id="PF08534">
    <property type="entry name" value="Redoxin"/>
    <property type="match status" value="1"/>
</dbReference>
<dbReference type="InterPro" id="IPR013766">
    <property type="entry name" value="Thioredoxin_domain"/>
</dbReference>
<gene>
    <name evidence="7" type="primary">tpx</name>
    <name evidence="7" type="ORF">NCTC11862_02379</name>
</gene>
<protein>
    <submittedName>
        <fullName evidence="7">Thiol peroxidase</fullName>
        <ecNumber evidence="7">1.11.1.-</ecNumber>
    </submittedName>
</protein>
<dbReference type="STRING" id="35756.GCA_001044155_02446"/>
<organism evidence="7 8">
    <name type="scientific">Corynebacterium pilosum</name>
    <dbReference type="NCBI Taxonomy" id="35756"/>
    <lineage>
        <taxon>Bacteria</taxon>
        <taxon>Bacillati</taxon>
        <taxon>Actinomycetota</taxon>
        <taxon>Actinomycetes</taxon>
        <taxon>Mycobacteriales</taxon>
        <taxon>Corynebacteriaceae</taxon>
        <taxon>Corynebacterium</taxon>
    </lineage>
</organism>
<evidence type="ECO:0000313" key="8">
    <source>
        <dbReference type="Proteomes" id="UP000254467"/>
    </source>
</evidence>
<evidence type="ECO:0000313" key="7">
    <source>
        <dbReference type="EMBL" id="STC70560.1"/>
    </source>
</evidence>
<dbReference type="AlphaFoldDB" id="A0A376CQ35"/>
<dbReference type="Proteomes" id="UP000254467">
    <property type="component" value="Unassembled WGS sequence"/>
</dbReference>
<dbReference type="EC" id="1.11.1.-" evidence="7"/>
<keyword evidence="8" id="KW-1185">Reference proteome</keyword>
<evidence type="ECO:0000256" key="5">
    <source>
        <dbReference type="SAM" id="MobiDB-lite"/>
    </source>
</evidence>
<dbReference type="EMBL" id="UFXQ01000001">
    <property type="protein sequence ID" value="STC70560.1"/>
    <property type="molecule type" value="Genomic_DNA"/>
</dbReference>
<dbReference type="PANTHER" id="PTHR43110">
    <property type="entry name" value="THIOL PEROXIDASE"/>
    <property type="match status" value="1"/>
</dbReference>
<keyword evidence="3" id="KW-1015">Disulfide bond</keyword>
<dbReference type="PANTHER" id="PTHR43110:SF1">
    <property type="entry name" value="THIOL PEROXIDASE"/>
    <property type="match status" value="1"/>
</dbReference>
<dbReference type="InterPro" id="IPR050455">
    <property type="entry name" value="Tpx_Peroxidase_subfamily"/>
</dbReference>
<evidence type="ECO:0000256" key="4">
    <source>
        <dbReference type="ARBA" id="ARBA00023284"/>
    </source>
</evidence>
<dbReference type="PROSITE" id="PS51352">
    <property type="entry name" value="THIOREDOXIN_2"/>
    <property type="match status" value="1"/>
</dbReference>
<dbReference type="RefSeq" id="WP_018582068.1">
    <property type="nucleotide sequence ID" value="NZ_LDYD01000008.1"/>
</dbReference>
<keyword evidence="4" id="KW-0676">Redox-active center</keyword>
<dbReference type="InterPro" id="IPR002065">
    <property type="entry name" value="TPX"/>
</dbReference>
<evidence type="ECO:0000259" key="6">
    <source>
        <dbReference type="PROSITE" id="PS51352"/>
    </source>
</evidence>
<reference evidence="7 8" key="1">
    <citation type="submission" date="2018-06" db="EMBL/GenBank/DDBJ databases">
        <authorList>
            <consortium name="Pathogen Informatics"/>
            <person name="Doyle S."/>
        </authorList>
    </citation>
    <scope>NUCLEOTIDE SEQUENCE [LARGE SCALE GENOMIC DNA]</scope>
    <source>
        <strain evidence="7 8">NCTC11862</strain>
    </source>
</reference>
<dbReference type="OrthoDB" id="9781543at2"/>
<name>A0A376CQ35_9CORY</name>
<dbReference type="CDD" id="cd03014">
    <property type="entry name" value="PRX_Atyp2cys"/>
    <property type="match status" value="1"/>
</dbReference>
<dbReference type="GO" id="GO:0008379">
    <property type="term" value="F:thioredoxin peroxidase activity"/>
    <property type="evidence" value="ECO:0007669"/>
    <property type="project" value="InterPro"/>
</dbReference>
<proteinExistence type="predicted"/>
<keyword evidence="1 7" id="KW-0575">Peroxidase</keyword>
<dbReference type="InterPro" id="IPR036249">
    <property type="entry name" value="Thioredoxin-like_sf"/>
</dbReference>
<dbReference type="NCBIfam" id="NF001808">
    <property type="entry name" value="PRK00522.1"/>
    <property type="match status" value="1"/>
</dbReference>
<dbReference type="InterPro" id="IPR013740">
    <property type="entry name" value="Redoxin"/>
</dbReference>
<evidence type="ECO:0000256" key="1">
    <source>
        <dbReference type="ARBA" id="ARBA00022559"/>
    </source>
</evidence>
<keyword evidence="2" id="KW-0049">Antioxidant</keyword>
<evidence type="ECO:0000256" key="2">
    <source>
        <dbReference type="ARBA" id="ARBA00022862"/>
    </source>
</evidence>
<feature type="region of interest" description="Disordered" evidence="5">
    <location>
        <begin position="1"/>
        <end position="23"/>
    </location>
</feature>
<keyword evidence="7" id="KW-0560">Oxidoreductase</keyword>
<evidence type="ECO:0000256" key="3">
    <source>
        <dbReference type="ARBA" id="ARBA00023157"/>
    </source>
</evidence>
<accession>A0A376CQ35</accession>
<dbReference type="Gene3D" id="3.40.30.10">
    <property type="entry name" value="Glutaredoxin"/>
    <property type="match status" value="1"/>
</dbReference>
<sequence length="166" mass="17963">MANVTFDSAPTTTASELPDKGDQLPSFELVGTDLSAVTDEDYQGKRLVLNIFPSLDTGVCANSVREFNKRAQDLGEDTVVLNVSKDLPFAHDRFLEENGVDNVTTGSAFRSSFGDDFGVTLQGSPLEGLLSRSVVVTDADHKVIYTQLVDEITNEPDYDAAIDALK</sequence>
<feature type="domain" description="Thioredoxin" evidence="6">
    <location>
        <begin position="18"/>
        <end position="166"/>
    </location>
</feature>
<feature type="compositionally biased region" description="Polar residues" evidence="5">
    <location>
        <begin position="1"/>
        <end position="15"/>
    </location>
</feature>